<sequence>MDTLVDANSLEQTKKHRVFIHLDLDAFYAQVEQVRLGLPPTVPLAVQQWNGMIAINYAAREMGIHRFGSIKDAKRTCPELLLVHVWWQLMCFNVNTVATYADGDTEPKYHPNPSQKTHKVSLDVYRQASNKIMDILSKCGSPVKQASIDEAYVDITDYVNKLIESGYWKNIMSESHSECKDPQDEQQVHSDMGPMVRWNKDTCSAMGDLVTSYGIFDLQLYLGSRLSASLRKQIFDELGYTCSTGIAHGKILAKLVSSINKPNKQTVLQIEKVPDFMKTIKLSKINGMGGKFGAEIMKTFQVTMAHELWVYSADELVKQLGYEHGTWLYNACRGIDFQKIQGQTKSQSMTACKNLTPNIHSTDDARYWLGILASELYTRVNTEFETNQRWPKLLVLHFRNPNCPADKSKSCPFPNQAQLTGSDVIFQKAWVMLESEQTKLPCSRLSLSATKFLDIDNSTRDLSKWLQKMPAVPSDAFSDPLDEPILSILPDETSSVATPVATGSLDSPDDYHKEFQIKCDQCGELIDADDNSQREHADFHIAQSLYKSSHTRREPSTASMSGSVSKKIQPDKKSASRTQRRKPGAANTEKFTKLTNFFKPHCTE</sequence>
<dbReference type="GO" id="GO:0035861">
    <property type="term" value="C:site of double-strand break"/>
    <property type="evidence" value="ECO:0000318"/>
    <property type="project" value="GO_Central"/>
</dbReference>
<name>F4P902_BATDJ</name>
<accession>F4P902</accession>
<evidence type="ECO:0000256" key="2">
    <source>
        <dbReference type="ARBA" id="ARBA00022679"/>
    </source>
</evidence>
<evidence type="ECO:0000313" key="14">
    <source>
        <dbReference type="Proteomes" id="UP000007241"/>
    </source>
</evidence>
<dbReference type="GO" id="GO:0009314">
    <property type="term" value="P:response to radiation"/>
    <property type="evidence" value="ECO:0000318"/>
    <property type="project" value="GO_Central"/>
</dbReference>
<protein>
    <recommendedName>
        <fullName evidence="9">DNA polymerase eta</fullName>
    </recommendedName>
</protein>
<dbReference type="GO" id="GO:0006281">
    <property type="term" value="P:DNA repair"/>
    <property type="evidence" value="ECO:0007669"/>
    <property type="project" value="UniProtKB-KW"/>
</dbReference>
<dbReference type="EMBL" id="GL882889">
    <property type="protein sequence ID" value="EGF78092.1"/>
    <property type="molecule type" value="Genomic_DNA"/>
</dbReference>
<dbReference type="GO" id="GO:0003684">
    <property type="term" value="F:damaged DNA binding"/>
    <property type="evidence" value="ECO:0007669"/>
    <property type="project" value="InterPro"/>
</dbReference>
<dbReference type="GO" id="GO:0005657">
    <property type="term" value="C:replication fork"/>
    <property type="evidence" value="ECO:0000318"/>
    <property type="project" value="GO_Central"/>
</dbReference>
<dbReference type="Pfam" id="PF21704">
    <property type="entry name" value="POLH-Rev1_HhH"/>
    <property type="match status" value="1"/>
</dbReference>
<evidence type="ECO:0000256" key="4">
    <source>
        <dbReference type="ARBA" id="ARBA00022763"/>
    </source>
</evidence>
<dbReference type="SUPFAM" id="SSF100879">
    <property type="entry name" value="Lesion bypass DNA polymerase (Y-family), little finger domain"/>
    <property type="match status" value="1"/>
</dbReference>
<dbReference type="SUPFAM" id="SSF56672">
    <property type="entry name" value="DNA/RNA polymerases"/>
    <property type="match status" value="1"/>
</dbReference>
<feature type="region of interest" description="Disordered" evidence="10">
    <location>
        <begin position="545"/>
        <end position="590"/>
    </location>
</feature>
<evidence type="ECO:0000256" key="1">
    <source>
        <dbReference type="ARBA" id="ARBA00004123"/>
    </source>
</evidence>
<reference evidence="13 14" key="1">
    <citation type="submission" date="2009-12" db="EMBL/GenBank/DDBJ databases">
        <title>The draft genome of Batrachochytrium dendrobatidis.</title>
        <authorList>
            <consortium name="US DOE Joint Genome Institute (JGI-PGF)"/>
            <person name="Kuo A."/>
            <person name="Salamov A."/>
            <person name="Schmutz J."/>
            <person name="Lucas S."/>
            <person name="Pitluck S."/>
            <person name="Rosenblum E."/>
            <person name="Stajich J."/>
            <person name="Eisen M."/>
            <person name="Grigoriev I.V."/>
        </authorList>
    </citation>
    <scope>NUCLEOTIDE SEQUENCE [LARGE SCALE GENOMIC DNA]</scope>
    <source>
        <strain evidence="14">JAM81 / FGSC 10211</strain>
    </source>
</reference>
<proteinExistence type="predicted"/>
<comment type="subcellular location">
    <subcellularLocation>
        <location evidence="1">Nucleus</location>
    </subcellularLocation>
</comment>
<dbReference type="InterPro" id="IPR041298">
    <property type="entry name" value="UBZ3"/>
</dbReference>
<evidence type="ECO:0000256" key="9">
    <source>
        <dbReference type="ARBA" id="ARBA00044975"/>
    </source>
</evidence>
<dbReference type="GO" id="GO:0007064">
    <property type="term" value="P:mitotic sister chromatid cohesion"/>
    <property type="evidence" value="ECO:0007669"/>
    <property type="project" value="UniProtKB-ARBA"/>
</dbReference>
<keyword evidence="2" id="KW-0808">Transferase</keyword>
<dbReference type="PROSITE" id="PS51907">
    <property type="entry name" value="ZF_UBZ3"/>
    <property type="match status" value="1"/>
</dbReference>
<dbReference type="HOGENOM" id="CLU_012348_7_1_1"/>
<dbReference type="GeneID" id="18239137"/>
<feature type="compositionally biased region" description="Polar residues" evidence="10">
    <location>
        <begin position="556"/>
        <end position="566"/>
    </location>
</feature>
<dbReference type="STRING" id="684364.F4P902"/>
<dbReference type="FunCoup" id="F4P902">
    <property type="interactions" value="215"/>
</dbReference>
<dbReference type="Pfam" id="PF11799">
    <property type="entry name" value="IMS_C"/>
    <property type="match status" value="1"/>
</dbReference>
<dbReference type="Proteomes" id="UP000007241">
    <property type="component" value="Unassembled WGS sequence"/>
</dbReference>
<dbReference type="PANTHER" id="PTHR45873:SF1">
    <property type="entry name" value="DNA POLYMERASE ETA"/>
    <property type="match status" value="1"/>
</dbReference>
<keyword evidence="7" id="KW-0234">DNA repair</keyword>
<dbReference type="OrthoDB" id="5723at2759"/>
<evidence type="ECO:0000259" key="12">
    <source>
        <dbReference type="PROSITE" id="PS51907"/>
    </source>
</evidence>
<dbReference type="GO" id="GO:0008270">
    <property type="term" value="F:zinc ion binding"/>
    <property type="evidence" value="ECO:0007669"/>
    <property type="project" value="UniProtKB-KW"/>
</dbReference>
<evidence type="ECO:0000256" key="5">
    <source>
        <dbReference type="ARBA" id="ARBA00022771"/>
    </source>
</evidence>
<feature type="domain" description="UmuC" evidence="11">
    <location>
        <begin position="19"/>
        <end position="289"/>
    </location>
</feature>
<dbReference type="Gene3D" id="1.10.150.20">
    <property type="entry name" value="5' to 3' exonuclease, C-terminal subdomain"/>
    <property type="match status" value="1"/>
</dbReference>
<dbReference type="InterPro" id="IPR052230">
    <property type="entry name" value="DNA_polymerase_eta"/>
</dbReference>
<dbReference type="InterPro" id="IPR017961">
    <property type="entry name" value="DNA_pol_Y-fam_little_finger"/>
</dbReference>
<evidence type="ECO:0000256" key="10">
    <source>
        <dbReference type="SAM" id="MobiDB-lite"/>
    </source>
</evidence>
<dbReference type="AlphaFoldDB" id="F4P902"/>
<dbReference type="InParanoid" id="F4P902"/>
<dbReference type="GO" id="GO:0042276">
    <property type="term" value="P:error-prone translesion synthesis"/>
    <property type="evidence" value="ECO:0000318"/>
    <property type="project" value="GO_Central"/>
</dbReference>
<dbReference type="PROSITE" id="PS50173">
    <property type="entry name" value="UMUC"/>
    <property type="match status" value="1"/>
</dbReference>
<dbReference type="GO" id="GO:0003887">
    <property type="term" value="F:DNA-directed DNA polymerase activity"/>
    <property type="evidence" value="ECO:0000318"/>
    <property type="project" value="GO_Central"/>
</dbReference>
<dbReference type="InterPro" id="IPR001126">
    <property type="entry name" value="UmuC"/>
</dbReference>
<dbReference type="Pfam" id="PF00817">
    <property type="entry name" value="IMS"/>
    <property type="match status" value="1"/>
</dbReference>
<keyword evidence="14" id="KW-1185">Reference proteome</keyword>
<dbReference type="PIRSF" id="PIRSF036603">
    <property type="entry name" value="DPol_eta"/>
    <property type="match status" value="1"/>
</dbReference>
<dbReference type="FunFam" id="3.40.1170.60:FF:000008">
    <property type="entry name" value="DNA polymerase eta subunit"/>
    <property type="match status" value="1"/>
</dbReference>
<dbReference type="OMA" id="QVEQIRC"/>
<dbReference type="Gene3D" id="3.30.1490.100">
    <property type="entry name" value="DNA polymerase, Y-family, little finger domain"/>
    <property type="match status" value="1"/>
</dbReference>
<feature type="domain" description="UBZ3-type" evidence="12">
    <location>
        <begin position="512"/>
        <end position="548"/>
    </location>
</feature>
<dbReference type="RefSeq" id="XP_006681054.1">
    <property type="nucleotide sequence ID" value="XM_006680991.1"/>
</dbReference>
<dbReference type="InterPro" id="IPR036775">
    <property type="entry name" value="DNA_pol_Y-fam_lit_finger_sf"/>
</dbReference>
<evidence type="ECO:0000259" key="11">
    <source>
        <dbReference type="PROSITE" id="PS50173"/>
    </source>
</evidence>
<dbReference type="Gene3D" id="3.40.1170.60">
    <property type="match status" value="1"/>
</dbReference>
<evidence type="ECO:0000256" key="6">
    <source>
        <dbReference type="ARBA" id="ARBA00022833"/>
    </source>
</evidence>
<keyword evidence="8" id="KW-0539">Nucleus</keyword>
<dbReference type="GO" id="GO:0005634">
    <property type="term" value="C:nucleus"/>
    <property type="evidence" value="ECO:0000318"/>
    <property type="project" value="GO_Central"/>
</dbReference>
<organism evidence="13 14">
    <name type="scientific">Batrachochytrium dendrobatidis (strain JAM81 / FGSC 10211)</name>
    <name type="common">Frog chytrid fungus</name>
    <dbReference type="NCBI Taxonomy" id="684364"/>
    <lineage>
        <taxon>Eukaryota</taxon>
        <taxon>Fungi</taxon>
        <taxon>Fungi incertae sedis</taxon>
        <taxon>Chytridiomycota</taxon>
        <taxon>Chytridiomycota incertae sedis</taxon>
        <taxon>Chytridiomycetes</taxon>
        <taxon>Rhizophydiales</taxon>
        <taxon>Rhizophydiales incertae sedis</taxon>
        <taxon>Batrachochytrium</taxon>
    </lineage>
</organism>
<keyword evidence="4" id="KW-0227">DNA damage</keyword>
<dbReference type="Gene3D" id="3.30.70.270">
    <property type="match status" value="1"/>
</dbReference>
<gene>
    <name evidence="13" type="ORF">BATDEDRAFT_26797</name>
</gene>
<evidence type="ECO:0000256" key="3">
    <source>
        <dbReference type="ARBA" id="ARBA00022723"/>
    </source>
</evidence>
<dbReference type="InterPro" id="IPR043128">
    <property type="entry name" value="Rev_trsase/Diguanyl_cyclase"/>
</dbReference>
<dbReference type="InterPro" id="IPR043502">
    <property type="entry name" value="DNA/RNA_pol_sf"/>
</dbReference>
<evidence type="ECO:0000256" key="7">
    <source>
        <dbReference type="ARBA" id="ARBA00023204"/>
    </source>
</evidence>
<dbReference type="GO" id="GO:0070987">
    <property type="term" value="P:error-free translesion synthesis"/>
    <property type="evidence" value="ECO:0007669"/>
    <property type="project" value="UniProtKB-ARBA"/>
</dbReference>
<dbReference type="FunFam" id="1.10.150.20:FF:000014">
    <property type="entry name" value="Polymerase (DNA directed), eta"/>
    <property type="match status" value="1"/>
</dbReference>
<keyword evidence="5" id="KW-0863">Zinc-finger</keyword>
<evidence type="ECO:0000313" key="13">
    <source>
        <dbReference type="EMBL" id="EGF78092.1"/>
    </source>
</evidence>
<keyword evidence="6" id="KW-0862">Zinc</keyword>
<keyword evidence="3" id="KW-0479">Metal-binding</keyword>
<dbReference type="PANTHER" id="PTHR45873">
    <property type="entry name" value="DNA POLYMERASE ETA"/>
    <property type="match status" value="1"/>
</dbReference>
<evidence type="ECO:0000256" key="8">
    <source>
        <dbReference type="ARBA" id="ARBA00023242"/>
    </source>
</evidence>